<evidence type="ECO:0000313" key="3">
    <source>
        <dbReference type="Proteomes" id="UP000015106"/>
    </source>
</evidence>
<reference evidence="2" key="3">
    <citation type="submission" date="2022-06" db="UniProtKB">
        <authorList>
            <consortium name="EnsemblPlants"/>
        </authorList>
    </citation>
    <scope>IDENTIFICATION</scope>
</reference>
<evidence type="ECO:0000313" key="2">
    <source>
        <dbReference type="EnsemblPlants" id="TuG1812G0200001751.01.T01"/>
    </source>
</evidence>
<proteinExistence type="predicted"/>
<feature type="region of interest" description="Disordered" evidence="1">
    <location>
        <begin position="1"/>
        <end position="116"/>
    </location>
</feature>
<sequence length="116" mass="12427">LNPSCHHPPSTALPRTLLPSGSGAGQPVRAGGGAPLEGKGRQRRRWPPWTPAAMTNPAARRPPWRPIRSSPRRSSGDPRCAWIRADPTIPRRAGGPARGTRRRSPPMAVSMVVGLP</sequence>
<evidence type="ECO:0000256" key="1">
    <source>
        <dbReference type="SAM" id="MobiDB-lite"/>
    </source>
</evidence>
<reference evidence="3" key="1">
    <citation type="journal article" date="2013" name="Nature">
        <title>Draft genome of the wheat A-genome progenitor Triticum urartu.</title>
        <authorList>
            <person name="Ling H.Q."/>
            <person name="Zhao S."/>
            <person name="Liu D."/>
            <person name="Wang J."/>
            <person name="Sun H."/>
            <person name="Zhang C."/>
            <person name="Fan H."/>
            <person name="Li D."/>
            <person name="Dong L."/>
            <person name="Tao Y."/>
            <person name="Gao C."/>
            <person name="Wu H."/>
            <person name="Li Y."/>
            <person name="Cui Y."/>
            <person name="Guo X."/>
            <person name="Zheng S."/>
            <person name="Wang B."/>
            <person name="Yu K."/>
            <person name="Liang Q."/>
            <person name="Yang W."/>
            <person name="Lou X."/>
            <person name="Chen J."/>
            <person name="Feng M."/>
            <person name="Jian J."/>
            <person name="Zhang X."/>
            <person name="Luo G."/>
            <person name="Jiang Y."/>
            <person name="Liu J."/>
            <person name="Wang Z."/>
            <person name="Sha Y."/>
            <person name="Zhang B."/>
            <person name="Wu H."/>
            <person name="Tang D."/>
            <person name="Shen Q."/>
            <person name="Xue P."/>
            <person name="Zou S."/>
            <person name="Wang X."/>
            <person name="Liu X."/>
            <person name="Wang F."/>
            <person name="Yang Y."/>
            <person name="An X."/>
            <person name="Dong Z."/>
            <person name="Zhang K."/>
            <person name="Zhang X."/>
            <person name="Luo M.C."/>
            <person name="Dvorak J."/>
            <person name="Tong Y."/>
            <person name="Wang J."/>
            <person name="Yang H."/>
            <person name="Li Z."/>
            <person name="Wang D."/>
            <person name="Zhang A."/>
            <person name="Wang J."/>
        </authorList>
    </citation>
    <scope>NUCLEOTIDE SEQUENCE</scope>
    <source>
        <strain evidence="3">cv. G1812</strain>
    </source>
</reference>
<dbReference type="EnsemblPlants" id="TuG1812G0200001751.01.T01">
    <property type="protein sequence ID" value="TuG1812G0200001751.01.T01"/>
    <property type="gene ID" value="TuG1812G0200001751.01"/>
</dbReference>
<dbReference type="Proteomes" id="UP000015106">
    <property type="component" value="Chromosome 2"/>
</dbReference>
<reference evidence="2" key="2">
    <citation type="submission" date="2018-03" db="EMBL/GenBank/DDBJ databases">
        <title>The Triticum urartu genome reveals the dynamic nature of wheat genome evolution.</title>
        <authorList>
            <person name="Ling H."/>
            <person name="Ma B."/>
            <person name="Shi X."/>
            <person name="Liu H."/>
            <person name="Dong L."/>
            <person name="Sun H."/>
            <person name="Cao Y."/>
            <person name="Gao Q."/>
            <person name="Zheng S."/>
            <person name="Li Y."/>
            <person name="Yu Y."/>
            <person name="Du H."/>
            <person name="Qi M."/>
            <person name="Li Y."/>
            <person name="Yu H."/>
            <person name="Cui Y."/>
            <person name="Wang N."/>
            <person name="Chen C."/>
            <person name="Wu H."/>
            <person name="Zhao Y."/>
            <person name="Zhang J."/>
            <person name="Li Y."/>
            <person name="Zhou W."/>
            <person name="Zhang B."/>
            <person name="Hu W."/>
            <person name="Eijk M."/>
            <person name="Tang J."/>
            <person name="Witsenboer H."/>
            <person name="Zhao S."/>
            <person name="Li Z."/>
            <person name="Zhang A."/>
            <person name="Wang D."/>
            <person name="Liang C."/>
        </authorList>
    </citation>
    <scope>NUCLEOTIDE SEQUENCE [LARGE SCALE GENOMIC DNA]</scope>
    <source>
        <strain evidence="2">cv. G1812</strain>
    </source>
</reference>
<name>A0A8R7PBV0_TRIUA</name>
<protein>
    <submittedName>
        <fullName evidence="2">Uncharacterized protein</fullName>
    </submittedName>
</protein>
<accession>A0A8R7PBV0</accession>
<dbReference type="AlphaFoldDB" id="A0A8R7PBV0"/>
<organism evidence="2 3">
    <name type="scientific">Triticum urartu</name>
    <name type="common">Red wild einkorn</name>
    <name type="synonym">Crithodium urartu</name>
    <dbReference type="NCBI Taxonomy" id="4572"/>
    <lineage>
        <taxon>Eukaryota</taxon>
        <taxon>Viridiplantae</taxon>
        <taxon>Streptophyta</taxon>
        <taxon>Embryophyta</taxon>
        <taxon>Tracheophyta</taxon>
        <taxon>Spermatophyta</taxon>
        <taxon>Magnoliopsida</taxon>
        <taxon>Liliopsida</taxon>
        <taxon>Poales</taxon>
        <taxon>Poaceae</taxon>
        <taxon>BOP clade</taxon>
        <taxon>Pooideae</taxon>
        <taxon>Triticodae</taxon>
        <taxon>Triticeae</taxon>
        <taxon>Triticinae</taxon>
        <taxon>Triticum</taxon>
    </lineage>
</organism>
<keyword evidence="3" id="KW-1185">Reference proteome</keyword>
<feature type="compositionally biased region" description="Low complexity" evidence="1">
    <location>
        <begin position="66"/>
        <end position="79"/>
    </location>
</feature>
<dbReference type="Gramene" id="TuG1812G0200001751.01.T01">
    <property type="protein sequence ID" value="TuG1812G0200001751.01.T01"/>
    <property type="gene ID" value="TuG1812G0200001751.01"/>
</dbReference>